<dbReference type="InterPro" id="IPR010982">
    <property type="entry name" value="Lambda_DNA-bd_dom_sf"/>
</dbReference>
<dbReference type="Proteomes" id="UP000176294">
    <property type="component" value="Unassembled WGS sequence"/>
</dbReference>
<protein>
    <recommendedName>
        <fullName evidence="3">HTH cro/C1-type domain-containing protein</fullName>
    </recommendedName>
</protein>
<sequence length="141" mass="15969">MAYLHAVEESEVFRGEVYRYTRLYYVCDETGESFTNTALENSNVEQVYGPYRKRYGLPAPAELAAFRARYELSAALLGKLLGFGANQWARYEAGEVPNRSCGLLLRLAVRDKNAWYSLLEAGETMFHAQPRLYAKLLAKAA</sequence>
<gene>
    <name evidence="1" type="ORF">BEN47_06245</name>
</gene>
<accession>A0A1G1SQF7</accession>
<comment type="caution">
    <text evidence="1">The sequence shown here is derived from an EMBL/GenBank/DDBJ whole genome shotgun (WGS) entry which is preliminary data.</text>
</comment>
<dbReference type="Gene3D" id="1.10.260.40">
    <property type="entry name" value="lambda repressor-like DNA-binding domains"/>
    <property type="match status" value="1"/>
</dbReference>
<evidence type="ECO:0000313" key="1">
    <source>
        <dbReference type="EMBL" id="OGX80855.1"/>
    </source>
</evidence>
<organism evidence="1 2">
    <name type="scientific">Hymenobacter lapidarius</name>
    <dbReference type="NCBI Taxonomy" id="1908237"/>
    <lineage>
        <taxon>Bacteria</taxon>
        <taxon>Pseudomonadati</taxon>
        <taxon>Bacteroidota</taxon>
        <taxon>Cytophagia</taxon>
        <taxon>Cytophagales</taxon>
        <taxon>Hymenobacteraceae</taxon>
        <taxon>Hymenobacter</taxon>
    </lineage>
</organism>
<dbReference type="STRING" id="1908237.BEN47_06245"/>
<evidence type="ECO:0008006" key="3">
    <source>
        <dbReference type="Google" id="ProtNLM"/>
    </source>
</evidence>
<evidence type="ECO:0000313" key="2">
    <source>
        <dbReference type="Proteomes" id="UP000176294"/>
    </source>
</evidence>
<dbReference type="GO" id="GO:0003677">
    <property type="term" value="F:DNA binding"/>
    <property type="evidence" value="ECO:0007669"/>
    <property type="project" value="InterPro"/>
</dbReference>
<name>A0A1G1SQF7_9BACT</name>
<keyword evidence="2" id="KW-1185">Reference proteome</keyword>
<dbReference type="AlphaFoldDB" id="A0A1G1SQF7"/>
<proteinExistence type="predicted"/>
<dbReference type="EMBL" id="MDZB01000175">
    <property type="protein sequence ID" value="OGX80855.1"/>
    <property type="molecule type" value="Genomic_DNA"/>
</dbReference>
<reference evidence="1 2" key="1">
    <citation type="submission" date="2016-08" db="EMBL/GenBank/DDBJ databases">
        <title>Hymenobacter coccineus sp. nov., Hymenobacter lapidarius sp. nov. and Hymenobacter glacialis sp. nov., isolated from Antarctic soil.</title>
        <authorList>
            <person name="Sedlacek I."/>
            <person name="Kralova S."/>
            <person name="Kyrova K."/>
            <person name="Maslanova I."/>
            <person name="Stankova E."/>
            <person name="Vrbovska V."/>
            <person name="Nemec M."/>
            <person name="Bartak M."/>
            <person name="Svec P."/>
            <person name="Busse H.-J."/>
            <person name="Pantucek R."/>
        </authorList>
    </citation>
    <scope>NUCLEOTIDE SEQUENCE [LARGE SCALE GENOMIC DNA]</scope>
    <source>
        <strain evidence="1 2">CCM 8643</strain>
    </source>
</reference>